<dbReference type="Proteomes" id="UP001373714">
    <property type="component" value="Unassembled WGS sequence"/>
</dbReference>
<accession>A0AAV9VP94</accession>
<sequence>MKGNGAKNMILDVISESIENEGIFDHIGDIIMKDLRDVERHTISAIENCRLQVIERLEKKLGFITVDRLDFPSDSDDNLNSKNELIRNIVTTTAPAIEKMMKSIGSLSGKSIAELRDVLTA</sequence>
<reference evidence="1 2" key="1">
    <citation type="submission" date="2019-10" db="EMBL/GenBank/DDBJ databases">
        <authorList>
            <person name="Palmer J.M."/>
        </authorList>
    </citation>
    <scope>NUCLEOTIDE SEQUENCE [LARGE SCALE GENOMIC DNA]</scope>
    <source>
        <strain evidence="1 2">TWF730</strain>
    </source>
</reference>
<name>A0AAV9VP94_9PEZI</name>
<protein>
    <submittedName>
        <fullName evidence="1">Uncharacterized protein</fullName>
    </submittedName>
</protein>
<dbReference type="AlphaFoldDB" id="A0AAV9VP94"/>
<comment type="caution">
    <text evidence="1">The sequence shown here is derived from an EMBL/GenBank/DDBJ whole genome shotgun (WGS) entry which is preliminary data.</text>
</comment>
<dbReference type="EMBL" id="JAVHNS010000001">
    <property type="protein sequence ID" value="KAK6362831.1"/>
    <property type="molecule type" value="Genomic_DNA"/>
</dbReference>
<organism evidence="1 2">
    <name type="scientific">Orbilia blumenaviensis</name>
    <dbReference type="NCBI Taxonomy" id="1796055"/>
    <lineage>
        <taxon>Eukaryota</taxon>
        <taxon>Fungi</taxon>
        <taxon>Dikarya</taxon>
        <taxon>Ascomycota</taxon>
        <taxon>Pezizomycotina</taxon>
        <taxon>Orbiliomycetes</taxon>
        <taxon>Orbiliales</taxon>
        <taxon>Orbiliaceae</taxon>
        <taxon>Orbilia</taxon>
    </lineage>
</organism>
<evidence type="ECO:0000313" key="1">
    <source>
        <dbReference type="EMBL" id="KAK6362831.1"/>
    </source>
</evidence>
<evidence type="ECO:0000313" key="2">
    <source>
        <dbReference type="Proteomes" id="UP001373714"/>
    </source>
</evidence>
<gene>
    <name evidence="1" type="ORF">TWF730_000284</name>
</gene>
<proteinExistence type="predicted"/>
<keyword evidence="2" id="KW-1185">Reference proteome</keyword>